<proteinExistence type="inferred from homology"/>
<dbReference type="GO" id="GO:0019323">
    <property type="term" value="P:pentose catabolic process"/>
    <property type="evidence" value="ECO:0007669"/>
    <property type="project" value="InterPro"/>
</dbReference>
<comment type="cofactor">
    <cofactor evidence="1">
        <name>Zn(2+)</name>
        <dbReference type="ChEBI" id="CHEBI:29105"/>
    </cofactor>
</comment>
<evidence type="ECO:0000259" key="12">
    <source>
        <dbReference type="SMART" id="SM01007"/>
    </source>
</evidence>
<evidence type="ECO:0000256" key="9">
    <source>
        <dbReference type="ARBA" id="ARBA00044803"/>
    </source>
</evidence>
<evidence type="ECO:0000256" key="8">
    <source>
        <dbReference type="ARBA" id="ARBA00044772"/>
    </source>
</evidence>
<dbReference type="GO" id="GO:0046872">
    <property type="term" value="F:metal ion binding"/>
    <property type="evidence" value="ECO:0007669"/>
    <property type="project" value="UniProtKB-KW"/>
</dbReference>
<dbReference type="Pfam" id="PF00596">
    <property type="entry name" value="Aldolase_II"/>
    <property type="match status" value="1"/>
</dbReference>
<keyword evidence="14" id="KW-1185">Reference proteome</keyword>
<evidence type="ECO:0000313" key="13">
    <source>
        <dbReference type="EMBL" id="OLO02681.1"/>
    </source>
</evidence>
<keyword evidence="6" id="KW-0119">Carbohydrate metabolism</keyword>
<dbReference type="STRING" id="404433.BTW07_18320"/>
<dbReference type="PANTHER" id="PTHR22789">
    <property type="entry name" value="FUCULOSE PHOSPHATE ALDOLASE"/>
    <property type="match status" value="1"/>
</dbReference>
<dbReference type="Gene3D" id="3.40.225.10">
    <property type="entry name" value="Class II aldolase/adducin N-terminal domain"/>
    <property type="match status" value="1"/>
</dbReference>
<dbReference type="EC" id="4.1.1.104" evidence="8"/>
<dbReference type="SUPFAM" id="SSF53639">
    <property type="entry name" value="AraD/HMP-PK domain-like"/>
    <property type="match status" value="1"/>
</dbReference>
<comment type="catalytic activity">
    <reaction evidence="11">
        <text>3-dehydro-4-O-phospho-L-erythronate + H(+) = dihydroxyacetone phosphate + CO2</text>
        <dbReference type="Rhea" id="RHEA:52404"/>
        <dbReference type="ChEBI" id="CHEBI:15378"/>
        <dbReference type="ChEBI" id="CHEBI:16526"/>
        <dbReference type="ChEBI" id="CHEBI:57642"/>
        <dbReference type="ChEBI" id="CHEBI:136592"/>
        <dbReference type="EC" id="4.1.1.104"/>
    </reaction>
</comment>
<reference evidence="13 14" key="1">
    <citation type="submission" date="2016-12" db="EMBL/GenBank/DDBJ databases">
        <title>Draft genome sequences of strains Salinicola socius SMB35, Salinicola sp. MH3R3-1 and Chromohalobacter sp. SMB17 from the Verkhnekamsk potash mining region of Russia.</title>
        <authorList>
            <person name="Mavrodi D.V."/>
            <person name="Olsson B.E."/>
            <person name="Korsakova E.S."/>
            <person name="Pyankova A."/>
            <person name="Mavrodi O.V."/>
            <person name="Plotnikova E.G."/>
        </authorList>
    </citation>
    <scope>NUCLEOTIDE SEQUENCE [LARGE SCALE GENOMIC DNA]</scope>
    <source>
        <strain evidence="13 14">SMB35</strain>
    </source>
</reference>
<comment type="catalytic activity">
    <reaction evidence="10">
        <text>3-dehydro-4-O-phospho-D-erythronate + H(+) = dihydroxyacetone phosphate + CO2</text>
        <dbReference type="Rhea" id="RHEA:52416"/>
        <dbReference type="ChEBI" id="CHEBI:15378"/>
        <dbReference type="ChEBI" id="CHEBI:16526"/>
        <dbReference type="ChEBI" id="CHEBI:57642"/>
        <dbReference type="ChEBI" id="CHEBI:136593"/>
        <dbReference type="EC" id="4.1.1.104"/>
    </reaction>
</comment>
<evidence type="ECO:0000256" key="4">
    <source>
        <dbReference type="ARBA" id="ARBA00022833"/>
    </source>
</evidence>
<dbReference type="Proteomes" id="UP000186878">
    <property type="component" value="Unassembled WGS sequence"/>
</dbReference>
<organism evidence="13 14">
    <name type="scientific">Salinicola socius</name>
    <dbReference type="NCBI Taxonomy" id="404433"/>
    <lineage>
        <taxon>Bacteria</taxon>
        <taxon>Pseudomonadati</taxon>
        <taxon>Pseudomonadota</taxon>
        <taxon>Gammaproteobacteria</taxon>
        <taxon>Oceanospirillales</taxon>
        <taxon>Halomonadaceae</taxon>
        <taxon>Salinicola</taxon>
    </lineage>
</organism>
<keyword evidence="5" id="KW-0456">Lyase</keyword>
<evidence type="ECO:0000256" key="3">
    <source>
        <dbReference type="ARBA" id="ARBA00022723"/>
    </source>
</evidence>
<evidence type="ECO:0000256" key="1">
    <source>
        <dbReference type="ARBA" id="ARBA00001947"/>
    </source>
</evidence>
<accession>A0A1Q8SMQ2</accession>
<dbReference type="GO" id="GO:0016832">
    <property type="term" value="F:aldehyde-lyase activity"/>
    <property type="evidence" value="ECO:0007669"/>
    <property type="project" value="InterPro"/>
</dbReference>
<evidence type="ECO:0000313" key="14">
    <source>
        <dbReference type="Proteomes" id="UP000186878"/>
    </source>
</evidence>
<gene>
    <name evidence="13" type="ORF">BTW07_18320</name>
</gene>
<dbReference type="InterPro" id="IPR001303">
    <property type="entry name" value="Aldolase_II/adducin_N"/>
</dbReference>
<feature type="domain" description="Class II aldolase/adducin N-terminal" evidence="12">
    <location>
        <begin position="17"/>
        <end position="195"/>
    </location>
</feature>
<dbReference type="GO" id="GO:0005829">
    <property type="term" value="C:cytosol"/>
    <property type="evidence" value="ECO:0007669"/>
    <property type="project" value="TreeGrafter"/>
</dbReference>
<evidence type="ECO:0000256" key="7">
    <source>
        <dbReference type="ARBA" id="ARBA00044745"/>
    </source>
</evidence>
<dbReference type="NCBIfam" id="NF006000">
    <property type="entry name" value="PRK08130.1"/>
    <property type="match status" value="1"/>
</dbReference>
<keyword evidence="3" id="KW-0479">Metal-binding</keyword>
<dbReference type="InterPro" id="IPR050013">
    <property type="entry name" value="OtnC"/>
</dbReference>
<evidence type="ECO:0000256" key="5">
    <source>
        <dbReference type="ARBA" id="ARBA00023239"/>
    </source>
</evidence>
<name>A0A1Q8SMQ2_9GAMM</name>
<dbReference type="InterPro" id="IPR050197">
    <property type="entry name" value="Aldolase_class_II_sugar_metab"/>
</dbReference>
<sequence>MTAIHTSTSSTENRLREEIAEIGRSFRNLGMAPGTSGNISAKLDDGWLMTPTNASLGALDPAEISKLDWDGNLLAGKPPTKESFLHRAFYEQRPDTGGIIHLHATHSAAVSCLNGLDEHSCLPPITPYFVMRVGRLPLVPYYRPGDAALGDAVRDYALDHAAVLLANHGPVVAGKTLEAARNAIEELEETAKLYLLLRQHDVRTLNEKEIDELRDAFGAQW</sequence>
<protein>
    <recommendedName>
        <fullName evidence="9">3-oxo-tetronate 4-phosphate decarboxylase</fullName>
        <ecNumber evidence="8">4.1.1.104</ecNumber>
    </recommendedName>
</protein>
<dbReference type="FunFam" id="3.40.225.10:FF:000008">
    <property type="entry name" value="Sugar aldolase"/>
    <property type="match status" value="1"/>
</dbReference>
<dbReference type="SMART" id="SM01007">
    <property type="entry name" value="Aldolase_II"/>
    <property type="match status" value="1"/>
</dbReference>
<dbReference type="InterPro" id="IPR036409">
    <property type="entry name" value="Aldolase_II/adducin_N_sf"/>
</dbReference>
<evidence type="ECO:0000256" key="6">
    <source>
        <dbReference type="ARBA" id="ARBA00023277"/>
    </source>
</evidence>
<evidence type="ECO:0000256" key="10">
    <source>
        <dbReference type="ARBA" id="ARBA00047520"/>
    </source>
</evidence>
<dbReference type="AlphaFoldDB" id="A0A1Q8SMQ2"/>
<keyword evidence="4" id="KW-0862">Zinc</keyword>
<dbReference type="OrthoDB" id="5500703at2"/>
<dbReference type="EMBL" id="MSDO01000038">
    <property type="protein sequence ID" value="OLO02681.1"/>
    <property type="molecule type" value="Genomic_DNA"/>
</dbReference>
<comment type="similarity">
    <text evidence="2">Belongs to the aldolase class II family. AraD/FucA subfamily.</text>
</comment>
<evidence type="ECO:0000256" key="11">
    <source>
        <dbReference type="ARBA" id="ARBA00048603"/>
    </source>
</evidence>
<dbReference type="RefSeq" id="WP_075571607.1">
    <property type="nucleotide sequence ID" value="NZ_MSDO01000038.1"/>
</dbReference>
<evidence type="ECO:0000256" key="2">
    <source>
        <dbReference type="ARBA" id="ARBA00010037"/>
    </source>
</evidence>
<comment type="caution">
    <text evidence="13">The sequence shown here is derived from an EMBL/GenBank/DDBJ whole genome shotgun (WGS) entry which is preliminary data.</text>
</comment>
<dbReference type="NCBIfam" id="NF043034">
    <property type="entry name" value="OxoTetrPhDc"/>
    <property type="match status" value="1"/>
</dbReference>
<dbReference type="PANTHER" id="PTHR22789:SF0">
    <property type="entry name" value="3-OXO-TETRONATE 4-PHOSPHATE DECARBOXYLASE-RELATED"/>
    <property type="match status" value="1"/>
</dbReference>
<comment type="function">
    <text evidence="7">Catalyzes the decarboxylation of 3-oxo-tetronate 4-phosphate to dihydroxyacetone phosphate (DHAP) and CO(2).</text>
</comment>